<dbReference type="PANTHER" id="PTHR36223">
    <property type="entry name" value="BETA-LACTAMASE-TYPE TRANSPEPTIDASE FOLD DOMAIN CONTAINING PROTEIN"/>
    <property type="match status" value="1"/>
</dbReference>
<protein>
    <recommendedName>
        <fullName evidence="2">DUF7918 domain-containing protein</fullName>
    </recommendedName>
</protein>
<accession>A0AAN7T9R8</accession>
<evidence type="ECO:0000259" key="2">
    <source>
        <dbReference type="Pfam" id="PF25534"/>
    </source>
</evidence>
<keyword evidence="4" id="KW-1185">Reference proteome</keyword>
<feature type="region of interest" description="Disordered" evidence="1">
    <location>
        <begin position="176"/>
        <end position="206"/>
    </location>
</feature>
<organism evidence="3 4">
    <name type="scientific">Lithohypha guttulata</name>
    <dbReference type="NCBI Taxonomy" id="1690604"/>
    <lineage>
        <taxon>Eukaryota</taxon>
        <taxon>Fungi</taxon>
        <taxon>Dikarya</taxon>
        <taxon>Ascomycota</taxon>
        <taxon>Pezizomycotina</taxon>
        <taxon>Eurotiomycetes</taxon>
        <taxon>Chaetothyriomycetidae</taxon>
        <taxon>Chaetothyriales</taxon>
        <taxon>Trichomeriaceae</taxon>
        <taxon>Lithohypha</taxon>
    </lineage>
</organism>
<name>A0AAN7T9R8_9EURO</name>
<dbReference type="Proteomes" id="UP001309876">
    <property type="component" value="Unassembled WGS sequence"/>
</dbReference>
<comment type="caution">
    <text evidence="3">The sequence shown here is derived from an EMBL/GenBank/DDBJ whole genome shotgun (WGS) entry which is preliminary data.</text>
</comment>
<feature type="compositionally biased region" description="Basic and acidic residues" evidence="1">
    <location>
        <begin position="176"/>
        <end position="196"/>
    </location>
</feature>
<evidence type="ECO:0000313" key="3">
    <source>
        <dbReference type="EMBL" id="KAK5091551.1"/>
    </source>
</evidence>
<evidence type="ECO:0000256" key="1">
    <source>
        <dbReference type="SAM" id="MobiDB-lite"/>
    </source>
</evidence>
<proteinExistence type="predicted"/>
<dbReference type="EMBL" id="JAVRRJ010000001">
    <property type="protein sequence ID" value="KAK5091551.1"/>
    <property type="molecule type" value="Genomic_DNA"/>
</dbReference>
<dbReference type="AlphaFoldDB" id="A0AAN7T9R8"/>
<feature type="domain" description="DUF7918" evidence="2">
    <location>
        <begin position="7"/>
        <end position="127"/>
    </location>
</feature>
<dbReference type="Pfam" id="PF25534">
    <property type="entry name" value="DUF7918"/>
    <property type="match status" value="1"/>
</dbReference>
<dbReference type="PANTHER" id="PTHR36223:SF1">
    <property type="entry name" value="TRANSCRIPTION ELONGATION FACTOR EAF N-TERMINAL DOMAIN-CONTAINING PROTEIN"/>
    <property type="match status" value="1"/>
</dbReference>
<dbReference type="InterPro" id="IPR057678">
    <property type="entry name" value="DUF7918"/>
</dbReference>
<evidence type="ECO:0000313" key="4">
    <source>
        <dbReference type="Proteomes" id="UP001309876"/>
    </source>
</evidence>
<sequence length="224" mass="25464">MAIIEQLEIRVRVAQTPLAEHDLPDEPSENAELQSNTTSVVQKCIESQPDQNFDVEIRLHPGFSFPGEFDALACEIYVDGVHTVSPLLMQQKYQPGRKALVEIRGGVEVQENGNVKLRKFRFANLELMGLQKIGVIPRPPSPTPLEDRPRESLSREELLQLIERQQTVIEAGKKATKKEQLDSDMEQLERVKRSQSDGEEELEILPHKRARKNAKIQVIDILDD</sequence>
<reference evidence="3 4" key="1">
    <citation type="submission" date="2023-08" db="EMBL/GenBank/DDBJ databases">
        <title>Black Yeasts Isolated from many extreme environments.</title>
        <authorList>
            <person name="Coleine C."/>
            <person name="Stajich J.E."/>
            <person name="Selbmann L."/>
        </authorList>
    </citation>
    <scope>NUCLEOTIDE SEQUENCE [LARGE SCALE GENOMIC DNA]</scope>
    <source>
        <strain evidence="3 4">CCFEE 5910</strain>
    </source>
</reference>
<gene>
    <name evidence="3" type="ORF">LTR05_001736</name>
</gene>